<reference evidence="2" key="1">
    <citation type="submission" date="2021-01" db="EMBL/GenBank/DDBJ databases">
        <title>Whole genome shotgun sequence of Actinocatenispora rupis NBRC 107355.</title>
        <authorList>
            <person name="Komaki H."/>
            <person name="Tamura T."/>
        </authorList>
    </citation>
    <scope>NUCLEOTIDE SEQUENCE</scope>
    <source>
        <strain evidence="2">NBRC 107355</strain>
    </source>
</reference>
<comment type="caution">
    <text evidence="2">The sequence shown here is derived from an EMBL/GenBank/DDBJ whole genome shotgun (WGS) entry which is preliminary data.</text>
</comment>
<dbReference type="Proteomes" id="UP000612808">
    <property type="component" value="Unassembled WGS sequence"/>
</dbReference>
<evidence type="ECO:0000313" key="2">
    <source>
        <dbReference type="EMBL" id="GID09985.1"/>
    </source>
</evidence>
<feature type="transmembrane region" description="Helical" evidence="1">
    <location>
        <begin position="12"/>
        <end position="31"/>
    </location>
</feature>
<dbReference type="EMBL" id="BOMB01000004">
    <property type="protein sequence ID" value="GID09985.1"/>
    <property type="molecule type" value="Genomic_DNA"/>
</dbReference>
<sequence>MFRRSITPWRTTSVGVGWCVMGLFMEAFSVPNLEPCGIVAGLPALAVGALAIVRGVQLRRAGFGWDDSVPPATFWDED</sequence>
<evidence type="ECO:0000313" key="3">
    <source>
        <dbReference type="Proteomes" id="UP000612808"/>
    </source>
</evidence>
<keyword evidence="1" id="KW-0812">Transmembrane</keyword>
<evidence type="ECO:0000256" key="1">
    <source>
        <dbReference type="SAM" id="Phobius"/>
    </source>
</evidence>
<protein>
    <submittedName>
        <fullName evidence="2">Uncharacterized protein</fullName>
    </submittedName>
</protein>
<keyword evidence="3" id="KW-1185">Reference proteome</keyword>
<keyword evidence="1" id="KW-1133">Transmembrane helix</keyword>
<proteinExistence type="predicted"/>
<keyword evidence="1" id="KW-0472">Membrane</keyword>
<name>A0A8J3J0V4_9ACTN</name>
<feature type="transmembrane region" description="Helical" evidence="1">
    <location>
        <begin position="37"/>
        <end position="56"/>
    </location>
</feature>
<accession>A0A8J3J0V4</accession>
<organism evidence="2 3">
    <name type="scientific">Actinocatenispora rupis</name>
    <dbReference type="NCBI Taxonomy" id="519421"/>
    <lineage>
        <taxon>Bacteria</taxon>
        <taxon>Bacillati</taxon>
        <taxon>Actinomycetota</taxon>
        <taxon>Actinomycetes</taxon>
        <taxon>Micromonosporales</taxon>
        <taxon>Micromonosporaceae</taxon>
        <taxon>Actinocatenispora</taxon>
    </lineage>
</organism>
<dbReference type="AlphaFoldDB" id="A0A8J3J0V4"/>
<gene>
    <name evidence="2" type="ORF">Aru02nite_08740</name>
</gene>
<dbReference type="RefSeq" id="WP_203655045.1">
    <property type="nucleotide sequence ID" value="NZ_BAAAZM010000002.1"/>
</dbReference>